<sequence>MKRVRPEEFATPYSATSIISIANIDDNQTRTRQLPRPEMCYADCLLMEQEETPDIYKKLAFDFSP</sequence>
<evidence type="ECO:0000313" key="1">
    <source>
        <dbReference type="EMBL" id="KAH0921758.1"/>
    </source>
</evidence>
<reference evidence="1 2" key="1">
    <citation type="submission" date="2021-05" db="EMBL/GenBank/DDBJ databases">
        <title>Genome Assembly of Synthetic Allotetraploid Brassica napus Reveals Homoeologous Exchanges between Subgenomes.</title>
        <authorList>
            <person name="Davis J.T."/>
        </authorList>
    </citation>
    <scope>NUCLEOTIDE SEQUENCE [LARGE SCALE GENOMIC DNA]</scope>
    <source>
        <strain evidence="2">cv. Da-Ae</strain>
        <tissue evidence="1">Seedling</tissue>
    </source>
</reference>
<protein>
    <submittedName>
        <fullName evidence="1">Uncharacterized protein</fullName>
    </submittedName>
</protein>
<accession>A0ABQ8CYX1</accession>
<evidence type="ECO:0000313" key="2">
    <source>
        <dbReference type="Proteomes" id="UP000824890"/>
    </source>
</evidence>
<comment type="caution">
    <text evidence="1">The sequence shown here is derived from an EMBL/GenBank/DDBJ whole genome shotgun (WGS) entry which is preliminary data.</text>
</comment>
<organism evidence="1 2">
    <name type="scientific">Brassica napus</name>
    <name type="common">Rape</name>
    <dbReference type="NCBI Taxonomy" id="3708"/>
    <lineage>
        <taxon>Eukaryota</taxon>
        <taxon>Viridiplantae</taxon>
        <taxon>Streptophyta</taxon>
        <taxon>Embryophyta</taxon>
        <taxon>Tracheophyta</taxon>
        <taxon>Spermatophyta</taxon>
        <taxon>Magnoliopsida</taxon>
        <taxon>eudicotyledons</taxon>
        <taxon>Gunneridae</taxon>
        <taxon>Pentapetalae</taxon>
        <taxon>rosids</taxon>
        <taxon>malvids</taxon>
        <taxon>Brassicales</taxon>
        <taxon>Brassicaceae</taxon>
        <taxon>Brassiceae</taxon>
        <taxon>Brassica</taxon>
    </lineage>
</organism>
<keyword evidence="2" id="KW-1185">Reference proteome</keyword>
<dbReference type="Proteomes" id="UP000824890">
    <property type="component" value="Unassembled WGS sequence"/>
</dbReference>
<name>A0ABQ8CYX1_BRANA</name>
<gene>
    <name evidence="1" type="ORF">HID58_021776</name>
</gene>
<proteinExistence type="predicted"/>
<dbReference type="EMBL" id="JAGKQM010000006">
    <property type="protein sequence ID" value="KAH0921758.1"/>
    <property type="molecule type" value="Genomic_DNA"/>
</dbReference>